<dbReference type="OrthoDB" id="6142318at2759"/>
<gene>
    <name evidence="13" type="ORF">EGW08_016596</name>
</gene>
<feature type="disulfide bond" evidence="10">
    <location>
        <begin position="108"/>
        <end position="120"/>
    </location>
</feature>
<feature type="compositionally biased region" description="Basic residues" evidence="11">
    <location>
        <begin position="160"/>
        <end position="174"/>
    </location>
</feature>
<evidence type="ECO:0000256" key="9">
    <source>
        <dbReference type="ARBA" id="ARBA00023180"/>
    </source>
</evidence>
<dbReference type="InterPro" id="IPR002172">
    <property type="entry name" value="LDrepeatLR_classA_rpt"/>
</dbReference>
<feature type="signal peptide" evidence="12">
    <location>
        <begin position="1"/>
        <end position="28"/>
    </location>
</feature>
<evidence type="ECO:0000256" key="6">
    <source>
        <dbReference type="ARBA" id="ARBA00023136"/>
    </source>
</evidence>
<comment type="caution">
    <text evidence="13">The sequence shown here is derived from an EMBL/GenBank/DDBJ whole genome shotgun (WGS) entry which is preliminary data.</text>
</comment>
<dbReference type="GO" id="GO:0043235">
    <property type="term" value="C:receptor complex"/>
    <property type="evidence" value="ECO:0007669"/>
    <property type="project" value="TreeGrafter"/>
</dbReference>
<dbReference type="SUPFAM" id="SSF57424">
    <property type="entry name" value="LDL receptor-like module"/>
    <property type="match status" value="2"/>
</dbReference>
<name>A0A3S0ZEC0_ELYCH</name>
<dbReference type="PROSITE" id="PS50068">
    <property type="entry name" value="LDLRA_2"/>
    <property type="match status" value="2"/>
</dbReference>
<dbReference type="Pfam" id="PF00057">
    <property type="entry name" value="Ldl_recept_a"/>
    <property type="match status" value="2"/>
</dbReference>
<dbReference type="PANTHER" id="PTHR22722:SF14">
    <property type="entry name" value="MEGALIN, ISOFORM A"/>
    <property type="match status" value="1"/>
</dbReference>
<dbReference type="InterPro" id="IPR036055">
    <property type="entry name" value="LDL_receptor-like_sf"/>
</dbReference>
<keyword evidence="3 12" id="KW-0732">Signal</keyword>
<organism evidence="13 14">
    <name type="scientific">Elysia chlorotica</name>
    <name type="common">Eastern emerald elysia</name>
    <name type="synonym">Sea slug</name>
    <dbReference type="NCBI Taxonomy" id="188477"/>
    <lineage>
        <taxon>Eukaryota</taxon>
        <taxon>Metazoa</taxon>
        <taxon>Spiralia</taxon>
        <taxon>Lophotrochozoa</taxon>
        <taxon>Mollusca</taxon>
        <taxon>Gastropoda</taxon>
        <taxon>Heterobranchia</taxon>
        <taxon>Euthyneura</taxon>
        <taxon>Panpulmonata</taxon>
        <taxon>Sacoglossa</taxon>
        <taxon>Placobranchoidea</taxon>
        <taxon>Plakobranchidae</taxon>
        <taxon>Elysia</taxon>
    </lineage>
</organism>
<feature type="region of interest" description="Disordered" evidence="11">
    <location>
        <begin position="144"/>
        <end position="174"/>
    </location>
</feature>
<keyword evidence="6" id="KW-0472">Membrane</keyword>
<dbReference type="InterPro" id="IPR051221">
    <property type="entry name" value="LDLR-related"/>
</dbReference>
<dbReference type="STRING" id="188477.A0A3S0ZEC0"/>
<comment type="subcellular location">
    <subcellularLocation>
        <location evidence="1">Membrane</location>
        <topology evidence="1">Single-pass membrane protein</topology>
    </subcellularLocation>
</comment>
<feature type="compositionally biased region" description="Acidic residues" evidence="11">
    <location>
        <begin position="41"/>
        <end position="68"/>
    </location>
</feature>
<evidence type="ECO:0000256" key="5">
    <source>
        <dbReference type="ARBA" id="ARBA00022989"/>
    </source>
</evidence>
<keyword evidence="14" id="KW-1185">Reference proteome</keyword>
<feature type="region of interest" description="Disordered" evidence="11">
    <location>
        <begin position="29"/>
        <end position="70"/>
    </location>
</feature>
<evidence type="ECO:0000256" key="2">
    <source>
        <dbReference type="ARBA" id="ARBA00022692"/>
    </source>
</evidence>
<evidence type="ECO:0000256" key="11">
    <source>
        <dbReference type="SAM" id="MobiDB-lite"/>
    </source>
</evidence>
<protein>
    <submittedName>
        <fullName evidence="13">Uncharacterized protein</fullName>
    </submittedName>
</protein>
<evidence type="ECO:0000256" key="7">
    <source>
        <dbReference type="ARBA" id="ARBA00023157"/>
    </source>
</evidence>
<sequence length="174" mass="18985">MSRFVSSPALLISAVLVILGLCLAGVDGTRGRGHSRLQPASDEDLYSSEEGDEADEADEGDEGGECSEEEYRCEGPGVQCIPRGWMCDNDFDCAEQDDERNCAEPHVCSNDEFRCRSGGCIPSSWRCDDDPDCADSSDEAACHPGLQVNHDEDHGSRVARSIRKKKARQLRTQG</sequence>
<evidence type="ECO:0000313" key="13">
    <source>
        <dbReference type="EMBL" id="RUS75642.1"/>
    </source>
</evidence>
<dbReference type="CDD" id="cd00112">
    <property type="entry name" value="LDLa"/>
    <property type="match status" value="2"/>
</dbReference>
<dbReference type="Proteomes" id="UP000271974">
    <property type="component" value="Unassembled WGS sequence"/>
</dbReference>
<feature type="disulfide bond" evidence="10">
    <location>
        <begin position="115"/>
        <end position="133"/>
    </location>
</feature>
<evidence type="ECO:0000256" key="1">
    <source>
        <dbReference type="ARBA" id="ARBA00004167"/>
    </source>
</evidence>
<accession>A0A3S0ZEC0</accession>
<evidence type="ECO:0000313" key="14">
    <source>
        <dbReference type="Proteomes" id="UP000271974"/>
    </source>
</evidence>
<reference evidence="13 14" key="1">
    <citation type="submission" date="2019-01" db="EMBL/GenBank/DDBJ databases">
        <title>A draft genome assembly of the solar-powered sea slug Elysia chlorotica.</title>
        <authorList>
            <person name="Cai H."/>
            <person name="Li Q."/>
            <person name="Fang X."/>
            <person name="Li J."/>
            <person name="Curtis N.E."/>
            <person name="Altenburger A."/>
            <person name="Shibata T."/>
            <person name="Feng M."/>
            <person name="Maeda T."/>
            <person name="Schwartz J.A."/>
            <person name="Shigenobu S."/>
            <person name="Lundholm N."/>
            <person name="Nishiyama T."/>
            <person name="Yang H."/>
            <person name="Hasebe M."/>
            <person name="Li S."/>
            <person name="Pierce S.K."/>
            <person name="Wang J."/>
        </authorList>
    </citation>
    <scope>NUCLEOTIDE SEQUENCE [LARGE SCALE GENOMIC DNA]</scope>
    <source>
        <strain evidence="13">EC2010</strain>
        <tissue evidence="13">Whole organism of an adult</tissue>
    </source>
</reference>
<keyword evidence="9" id="KW-0325">Glycoprotein</keyword>
<dbReference type="GO" id="GO:0042562">
    <property type="term" value="F:hormone binding"/>
    <property type="evidence" value="ECO:0007669"/>
    <property type="project" value="TreeGrafter"/>
</dbReference>
<keyword evidence="2" id="KW-0812">Transmembrane</keyword>
<feature type="disulfide bond" evidence="10">
    <location>
        <begin position="127"/>
        <end position="142"/>
    </location>
</feature>
<dbReference type="SMART" id="SM00192">
    <property type="entry name" value="LDLa"/>
    <property type="match status" value="2"/>
</dbReference>
<dbReference type="PROSITE" id="PS01209">
    <property type="entry name" value="LDLRA_1"/>
    <property type="match status" value="1"/>
</dbReference>
<evidence type="ECO:0000256" key="3">
    <source>
        <dbReference type="ARBA" id="ARBA00022729"/>
    </source>
</evidence>
<evidence type="ECO:0000256" key="4">
    <source>
        <dbReference type="ARBA" id="ARBA00022737"/>
    </source>
</evidence>
<keyword evidence="4" id="KW-0677">Repeat</keyword>
<dbReference type="GO" id="GO:0016324">
    <property type="term" value="C:apical plasma membrane"/>
    <property type="evidence" value="ECO:0007669"/>
    <property type="project" value="TreeGrafter"/>
</dbReference>
<dbReference type="Gene3D" id="4.10.400.10">
    <property type="entry name" value="Low-density Lipoprotein Receptor"/>
    <property type="match status" value="2"/>
</dbReference>
<dbReference type="PRINTS" id="PR00261">
    <property type="entry name" value="LDLRECEPTOR"/>
</dbReference>
<keyword evidence="7 10" id="KW-1015">Disulfide bond</keyword>
<dbReference type="EMBL" id="RQTK01000722">
    <property type="protein sequence ID" value="RUS75642.1"/>
    <property type="molecule type" value="Genomic_DNA"/>
</dbReference>
<evidence type="ECO:0000256" key="10">
    <source>
        <dbReference type="PROSITE-ProRule" id="PRU00124"/>
    </source>
</evidence>
<dbReference type="FunFam" id="4.10.400.10:FF:000034">
    <property type="entry name" value="Low-density lipoprotein receptor-related protein 2"/>
    <property type="match status" value="1"/>
</dbReference>
<comment type="caution">
    <text evidence="10">Lacks conserved residue(s) required for the propagation of feature annotation.</text>
</comment>
<dbReference type="AlphaFoldDB" id="A0A3S0ZEC0"/>
<feature type="chain" id="PRO_5018735427" evidence="12">
    <location>
        <begin position="29"/>
        <end position="174"/>
    </location>
</feature>
<dbReference type="GO" id="GO:0006898">
    <property type="term" value="P:receptor-mediated endocytosis"/>
    <property type="evidence" value="ECO:0007669"/>
    <property type="project" value="TreeGrafter"/>
</dbReference>
<evidence type="ECO:0000256" key="8">
    <source>
        <dbReference type="ARBA" id="ARBA00023170"/>
    </source>
</evidence>
<dbReference type="PANTHER" id="PTHR22722">
    <property type="entry name" value="LOW-DENSITY LIPOPROTEIN RECEPTOR-RELATED PROTEIN 2-RELATED"/>
    <property type="match status" value="1"/>
</dbReference>
<evidence type="ECO:0000256" key="12">
    <source>
        <dbReference type="SAM" id="SignalP"/>
    </source>
</evidence>
<keyword evidence="5" id="KW-1133">Transmembrane helix</keyword>
<proteinExistence type="predicted"/>
<keyword evidence="8" id="KW-0675">Receptor</keyword>
<feature type="disulfide bond" evidence="10">
    <location>
        <begin position="87"/>
        <end position="102"/>
    </location>
</feature>
<dbReference type="InterPro" id="IPR023415">
    <property type="entry name" value="LDLR_class-A_CS"/>
</dbReference>